<comment type="similarity">
    <text evidence="1">Belongs to the sigma-70 factor family. ECF subfamily.</text>
</comment>
<dbReference type="Pfam" id="PF08281">
    <property type="entry name" value="Sigma70_r4_2"/>
    <property type="match status" value="1"/>
</dbReference>
<evidence type="ECO:0000256" key="2">
    <source>
        <dbReference type="ARBA" id="ARBA00023015"/>
    </source>
</evidence>
<dbReference type="SUPFAM" id="SSF88659">
    <property type="entry name" value="Sigma3 and sigma4 domains of RNA polymerase sigma factors"/>
    <property type="match status" value="1"/>
</dbReference>
<keyword evidence="4" id="KW-0238">DNA-binding</keyword>
<dbReference type="InterPro" id="IPR013249">
    <property type="entry name" value="RNA_pol_sigma70_r4_t2"/>
</dbReference>
<dbReference type="InterPro" id="IPR036388">
    <property type="entry name" value="WH-like_DNA-bd_sf"/>
</dbReference>
<accession>A0A081D2W5</accession>
<dbReference type="PANTHER" id="PTHR43133:SF58">
    <property type="entry name" value="ECF RNA POLYMERASE SIGMA FACTOR SIGD"/>
    <property type="match status" value="1"/>
</dbReference>
<proteinExistence type="inferred from homology"/>
<comment type="caution">
    <text evidence="8">The sequence shown here is derived from an EMBL/GenBank/DDBJ whole genome shotgun (WGS) entry which is preliminary data.</text>
</comment>
<dbReference type="PANTHER" id="PTHR43133">
    <property type="entry name" value="RNA POLYMERASE ECF-TYPE SIGMA FACTO"/>
    <property type="match status" value="1"/>
</dbReference>
<evidence type="ECO:0000259" key="6">
    <source>
        <dbReference type="Pfam" id="PF04542"/>
    </source>
</evidence>
<evidence type="ECO:0000256" key="1">
    <source>
        <dbReference type="ARBA" id="ARBA00010641"/>
    </source>
</evidence>
<evidence type="ECO:0000256" key="5">
    <source>
        <dbReference type="ARBA" id="ARBA00023163"/>
    </source>
</evidence>
<evidence type="ECO:0000256" key="4">
    <source>
        <dbReference type="ARBA" id="ARBA00023125"/>
    </source>
</evidence>
<evidence type="ECO:0000313" key="8">
    <source>
        <dbReference type="EMBL" id="GAK73261.1"/>
    </source>
</evidence>
<evidence type="ECO:0000259" key="7">
    <source>
        <dbReference type="Pfam" id="PF08281"/>
    </source>
</evidence>
<dbReference type="GO" id="GO:0003677">
    <property type="term" value="F:DNA binding"/>
    <property type="evidence" value="ECO:0007669"/>
    <property type="project" value="UniProtKB-KW"/>
</dbReference>
<reference evidence="8 9" key="1">
    <citation type="submission" date="2014-08" db="EMBL/GenBank/DDBJ databases">
        <title>Whole genome shotgun sequence of Rhizobium rubi NBRC 13261.</title>
        <authorList>
            <person name="Katano-Makiyama Y."/>
            <person name="Hosoyama A."/>
            <person name="Hashimoto M."/>
            <person name="Hosoyama Y."/>
            <person name="Noguchi M."/>
            <person name="Tsuchikane K."/>
            <person name="Uohara A."/>
            <person name="Ohji S."/>
            <person name="Ichikawa N."/>
            <person name="Kimura A."/>
            <person name="Yamazoe A."/>
            <person name="Fujita N."/>
        </authorList>
    </citation>
    <scope>NUCLEOTIDE SEQUENCE [LARGE SCALE GENOMIC DNA]</scope>
    <source>
        <strain evidence="8 9">NBRC 13261</strain>
    </source>
</reference>
<dbReference type="GO" id="GO:0016987">
    <property type="term" value="F:sigma factor activity"/>
    <property type="evidence" value="ECO:0007669"/>
    <property type="project" value="UniProtKB-KW"/>
</dbReference>
<organism evidence="8 9">
    <name type="scientific">Agrobacterium rubi TR3 = NBRC 13261</name>
    <dbReference type="NCBI Taxonomy" id="1368415"/>
    <lineage>
        <taxon>Bacteria</taxon>
        <taxon>Pseudomonadati</taxon>
        <taxon>Pseudomonadota</taxon>
        <taxon>Alphaproteobacteria</taxon>
        <taxon>Hyphomicrobiales</taxon>
        <taxon>Rhizobiaceae</taxon>
        <taxon>Rhizobium/Agrobacterium group</taxon>
        <taxon>Agrobacterium</taxon>
    </lineage>
</organism>
<dbReference type="InterPro" id="IPR039425">
    <property type="entry name" value="RNA_pol_sigma-70-like"/>
</dbReference>
<dbReference type="AlphaFoldDB" id="A0A081D2W5"/>
<dbReference type="Gene3D" id="1.10.10.10">
    <property type="entry name" value="Winged helix-like DNA-binding domain superfamily/Winged helix DNA-binding domain"/>
    <property type="match status" value="1"/>
</dbReference>
<keyword evidence="2" id="KW-0805">Transcription regulation</keyword>
<gene>
    <name evidence="8" type="ORF">RRU01S_34_00170</name>
</gene>
<feature type="domain" description="RNA polymerase sigma-70 region 2" evidence="6">
    <location>
        <begin position="27"/>
        <end position="93"/>
    </location>
</feature>
<dbReference type="InterPro" id="IPR013325">
    <property type="entry name" value="RNA_pol_sigma_r2"/>
</dbReference>
<dbReference type="SUPFAM" id="SSF88946">
    <property type="entry name" value="Sigma2 domain of RNA polymerase sigma factors"/>
    <property type="match status" value="1"/>
</dbReference>
<dbReference type="NCBIfam" id="TIGR02937">
    <property type="entry name" value="sigma70-ECF"/>
    <property type="match status" value="1"/>
</dbReference>
<dbReference type="EMBL" id="BBJU01000034">
    <property type="protein sequence ID" value="GAK73261.1"/>
    <property type="molecule type" value="Genomic_DNA"/>
</dbReference>
<evidence type="ECO:0000313" key="9">
    <source>
        <dbReference type="Proteomes" id="UP000028701"/>
    </source>
</evidence>
<dbReference type="GO" id="GO:0006352">
    <property type="term" value="P:DNA-templated transcription initiation"/>
    <property type="evidence" value="ECO:0007669"/>
    <property type="project" value="InterPro"/>
</dbReference>
<evidence type="ECO:0000256" key="3">
    <source>
        <dbReference type="ARBA" id="ARBA00023082"/>
    </source>
</evidence>
<dbReference type="OrthoDB" id="7041663at2"/>
<keyword evidence="3" id="KW-0731">Sigma factor</keyword>
<dbReference type="Pfam" id="PF04542">
    <property type="entry name" value="Sigma70_r2"/>
    <property type="match status" value="1"/>
</dbReference>
<dbReference type="eggNOG" id="COG1595">
    <property type="taxonomic scope" value="Bacteria"/>
</dbReference>
<keyword evidence="5" id="KW-0804">Transcription</keyword>
<feature type="domain" description="RNA polymerase sigma factor 70 region 4 type 2" evidence="7">
    <location>
        <begin position="122"/>
        <end position="173"/>
    </location>
</feature>
<dbReference type="RefSeq" id="WP_045232681.1">
    <property type="nucleotide sequence ID" value="NZ_BBJU01000034.1"/>
</dbReference>
<dbReference type="InterPro" id="IPR014284">
    <property type="entry name" value="RNA_pol_sigma-70_dom"/>
</dbReference>
<dbReference type="InterPro" id="IPR013324">
    <property type="entry name" value="RNA_pol_sigma_r3/r4-like"/>
</dbReference>
<dbReference type="Proteomes" id="UP000028701">
    <property type="component" value="Unassembled WGS sequence"/>
</dbReference>
<sequence length="185" mass="20811">MKQLTESELKALMLLSLDGDELAYRCLLDMLRHLLTNYYARRIGRLAGADVDDLVQDTLLSLHQRRITYDRERPFTAWFFTIARHKLVDHHRRVGGRSYLGLETVEEIEDGYSEDAVSASMDVNRLLASLPAWQGAMIRQVRLEGRSVAETAASGGKTEAMVKTGIHRGIKALAARLRGERGEDG</sequence>
<dbReference type="Gene3D" id="1.10.1740.10">
    <property type="match status" value="1"/>
</dbReference>
<protein>
    <submittedName>
        <fullName evidence="8">Putative RNA polymerase ECF-type sigma factor</fullName>
    </submittedName>
</protein>
<dbReference type="InterPro" id="IPR007627">
    <property type="entry name" value="RNA_pol_sigma70_r2"/>
</dbReference>
<name>A0A081D2W5_9HYPH</name>